<organism evidence="2 3">
    <name type="scientific">Emergomyces africanus</name>
    <dbReference type="NCBI Taxonomy" id="1955775"/>
    <lineage>
        <taxon>Eukaryota</taxon>
        <taxon>Fungi</taxon>
        <taxon>Dikarya</taxon>
        <taxon>Ascomycota</taxon>
        <taxon>Pezizomycotina</taxon>
        <taxon>Eurotiomycetes</taxon>
        <taxon>Eurotiomycetidae</taxon>
        <taxon>Onygenales</taxon>
        <taxon>Ajellomycetaceae</taxon>
        <taxon>Emergomyces</taxon>
    </lineage>
</organism>
<evidence type="ECO:0000313" key="3">
    <source>
        <dbReference type="Proteomes" id="UP000091918"/>
    </source>
</evidence>
<protein>
    <submittedName>
        <fullName evidence="2">Uncharacterized protein</fullName>
    </submittedName>
</protein>
<dbReference type="AlphaFoldDB" id="A0A1B7P1K0"/>
<sequence>MTQVISSTGNHGESAREENPQPTSGKANLSTNSGKNYMPLGHVSSDDRILVEFTDMYQPH</sequence>
<name>A0A1B7P1K0_9EURO</name>
<feature type="compositionally biased region" description="Polar residues" evidence="1">
    <location>
        <begin position="20"/>
        <end position="35"/>
    </location>
</feature>
<dbReference type="Proteomes" id="UP000091918">
    <property type="component" value="Unassembled WGS sequence"/>
</dbReference>
<gene>
    <name evidence="2" type="ORF">ACJ72_02743</name>
</gene>
<keyword evidence="3" id="KW-1185">Reference proteome</keyword>
<evidence type="ECO:0000313" key="2">
    <source>
        <dbReference type="EMBL" id="OAX82901.1"/>
    </source>
</evidence>
<accession>A0A1B7P1K0</accession>
<dbReference type="EMBL" id="LGUA01000240">
    <property type="protein sequence ID" value="OAX82901.1"/>
    <property type="molecule type" value="Genomic_DNA"/>
</dbReference>
<reference evidence="2 3" key="1">
    <citation type="submission" date="2015-07" db="EMBL/GenBank/DDBJ databases">
        <title>Emmonsia species relationships and genome sequence.</title>
        <authorList>
            <person name="Cuomo C.A."/>
            <person name="Schwartz I.S."/>
            <person name="Kenyon C."/>
            <person name="de Hoog G.S."/>
            <person name="Govender N.P."/>
            <person name="Botha A."/>
            <person name="Moreno L."/>
            <person name="de Vries M."/>
            <person name="Munoz J.F."/>
            <person name="Stielow J.B."/>
        </authorList>
    </citation>
    <scope>NUCLEOTIDE SEQUENCE [LARGE SCALE GENOMIC DNA]</scope>
    <source>
        <strain evidence="2 3">CBS 136260</strain>
    </source>
</reference>
<dbReference type="OrthoDB" id="10340465at2759"/>
<feature type="compositionally biased region" description="Polar residues" evidence="1">
    <location>
        <begin position="1"/>
        <end position="11"/>
    </location>
</feature>
<evidence type="ECO:0000256" key="1">
    <source>
        <dbReference type="SAM" id="MobiDB-lite"/>
    </source>
</evidence>
<comment type="caution">
    <text evidence="2">The sequence shown here is derived from an EMBL/GenBank/DDBJ whole genome shotgun (WGS) entry which is preliminary data.</text>
</comment>
<proteinExistence type="predicted"/>
<feature type="region of interest" description="Disordered" evidence="1">
    <location>
        <begin position="1"/>
        <end position="42"/>
    </location>
</feature>